<dbReference type="SUPFAM" id="SSF54909">
    <property type="entry name" value="Dimeric alpha+beta barrel"/>
    <property type="match status" value="1"/>
</dbReference>
<evidence type="ECO:0000259" key="2">
    <source>
        <dbReference type="Pfam" id="PF03795"/>
    </source>
</evidence>
<evidence type="ECO:0000313" key="4">
    <source>
        <dbReference type="Proteomes" id="UP001596067"/>
    </source>
</evidence>
<reference evidence="4" key="1">
    <citation type="journal article" date="2019" name="Int. J. Syst. Evol. Microbiol.">
        <title>The Global Catalogue of Microorganisms (GCM) 10K type strain sequencing project: providing services to taxonomists for standard genome sequencing and annotation.</title>
        <authorList>
            <consortium name="The Broad Institute Genomics Platform"/>
            <consortium name="The Broad Institute Genome Sequencing Center for Infectious Disease"/>
            <person name="Wu L."/>
            <person name="Ma J."/>
        </authorList>
    </citation>
    <scope>NUCLEOTIDE SEQUENCE [LARGE SCALE GENOMIC DNA]</scope>
    <source>
        <strain evidence="4">CGMCC 4.1469</strain>
    </source>
</reference>
<accession>A0ABW1FAF6</accession>
<dbReference type="InterPro" id="IPR005545">
    <property type="entry name" value="YCII"/>
</dbReference>
<organism evidence="3 4">
    <name type="scientific">Kitasatospora aburaviensis</name>
    <dbReference type="NCBI Taxonomy" id="67265"/>
    <lineage>
        <taxon>Bacteria</taxon>
        <taxon>Bacillati</taxon>
        <taxon>Actinomycetota</taxon>
        <taxon>Actinomycetes</taxon>
        <taxon>Kitasatosporales</taxon>
        <taxon>Streptomycetaceae</taxon>
        <taxon>Kitasatospora</taxon>
    </lineage>
</organism>
<dbReference type="PANTHER" id="PTHR37828:SF1">
    <property type="entry name" value="YCII-RELATED DOMAIN-CONTAINING PROTEIN"/>
    <property type="match status" value="1"/>
</dbReference>
<dbReference type="PANTHER" id="PTHR37828">
    <property type="entry name" value="GSR2449 PROTEIN"/>
    <property type="match status" value="1"/>
</dbReference>
<dbReference type="Pfam" id="PF03795">
    <property type="entry name" value="YCII"/>
    <property type="match status" value="1"/>
</dbReference>
<dbReference type="Proteomes" id="UP001596067">
    <property type="component" value="Unassembled WGS sequence"/>
</dbReference>
<dbReference type="RefSeq" id="WP_313764868.1">
    <property type="nucleotide sequence ID" value="NZ_BAAAVH010000021.1"/>
</dbReference>
<dbReference type="Gene3D" id="3.30.70.1060">
    <property type="entry name" value="Dimeric alpha+beta barrel"/>
    <property type="match status" value="1"/>
</dbReference>
<comment type="similarity">
    <text evidence="1">Belongs to the YciI family.</text>
</comment>
<proteinExistence type="inferred from homology"/>
<comment type="caution">
    <text evidence="3">The sequence shown here is derived from an EMBL/GenBank/DDBJ whole genome shotgun (WGS) entry which is preliminary data.</text>
</comment>
<keyword evidence="4" id="KW-1185">Reference proteome</keyword>
<protein>
    <submittedName>
        <fullName evidence="3">YciI family protein</fullName>
    </submittedName>
</protein>
<gene>
    <name evidence="3" type="ORF">ACFP0N_35030</name>
</gene>
<dbReference type="EMBL" id="JBHSOD010000074">
    <property type="protein sequence ID" value="MFC5890183.1"/>
    <property type="molecule type" value="Genomic_DNA"/>
</dbReference>
<evidence type="ECO:0000313" key="3">
    <source>
        <dbReference type="EMBL" id="MFC5890183.1"/>
    </source>
</evidence>
<dbReference type="InterPro" id="IPR011008">
    <property type="entry name" value="Dimeric_a/b-barrel"/>
</dbReference>
<name>A0ABW1FAF6_9ACTN</name>
<sequence>MFVLLLTYQDGVLDRLDALLPEHYEYVDRNIAAGVFLLTGRRVPRTGGVILARADSRETIEKVIAEDPFLRTGAVTYDVIEFEPTRSALQGL</sequence>
<evidence type="ECO:0000256" key="1">
    <source>
        <dbReference type="ARBA" id="ARBA00007689"/>
    </source>
</evidence>
<feature type="domain" description="YCII-related" evidence="2">
    <location>
        <begin position="2"/>
        <end position="82"/>
    </location>
</feature>